<name>A0A6J5YZV7_9ZZZZ</name>
<dbReference type="AlphaFoldDB" id="A0A6J5YZV7"/>
<evidence type="ECO:0000256" key="3">
    <source>
        <dbReference type="ARBA" id="ARBA00023315"/>
    </source>
</evidence>
<dbReference type="InterPro" id="IPR016181">
    <property type="entry name" value="Acyl_CoA_acyltransferase"/>
</dbReference>
<dbReference type="InterPro" id="IPR042203">
    <property type="entry name" value="Leu/Phe-tRNA_Trfase_C"/>
</dbReference>
<dbReference type="InterPro" id="IPR042221">
    <property type="entry name" value="Leu/Phe-tRNA_Trfase_N"/>
</dbReference>
<dbReference type="SUPFAM" id="SSF55729">
    <property type="entry name" value="Acyl-CoA N-acyltransferases (Nat)"/>
    <property type="match status" value="1"/>
</dbReference>
<dbReference type="NCBIfam" id="TIGR00667">
    <property type="entry name" value="aat"/>
    <property type="match status" value="1"/>
</dbReference>
<protein>
    <submittedName>
        <fullName evidence="4">Unannotated protein</fullName>
    </submittedName>
</protein>
<accession>A0A6J5YZV7</accession>
<evidence type="ECO:0000256" key="2">
    <source>
        <dbReference type="ARBA" id="ARBA00022679"/>
    </source>
</evidence>
<dbReference type="Gene3D" id="3.40.630.70">
    <property type="entry name" value="Leucyl/phenylalanyl-tRNA-protein transferase, C-terminal domain"/>
    <property type="match status" value="1"/>
</dbReference>
<keyword evidence="1" id="KW-0963">Cytoplasm</keyword>
<dbReference type="Gene3D" id="3.30.70.3550">
    <property type="entry name" value="Leucyl/phenylalanyl-tRNA-protein transferase, N-terminal domain"/>
    <property type="match status" value="1"/>
</dbReference>
<evidence type="ECO:0000313" key="4">
    <source>
        <dbReference type="EMBL" id="CAB4335821.1"/>
    </source>
</evidence>
<sequence length="226" mass="24395">MPIAPPHSQWQFPAPDSADESGLIGIGADLEPGTILAAYRSGIFPMPIDHSENVGWWSPDPRGVLPLDGLRVSRSLRQSIERYEVTIDTAFDDVVSACANPDRDGAWITSEIHAAYSRLNDLGWTHSVETRDRATGELVGGLYGVHIGGLFAGESMFHRSTDASKVALVALVTHLKGIGVALLDVQWLTPHLATLGAIAIPRTEYLSKLHEALAIPVRPFLSEVSS</sequence>
<dbReference type="HAMAP" id="MF_00688">
    <property type="entry name" value="Leu_Phe_trans"/>
    <property type="match status" value="1"/>
</dbReference>
<organism evidence="4">
    <name type="scientific">freshwater metagenome</name>
    <dbReference type="NCBI Taxonomy" id="449393"/>
    <lineage>
        <taxon>unclassified sequences</taxon>
        <taxon>metagenomes</taxon>
        <taxon>ecological metagenomes</taxon>
    </lineage>
</organism>
<dbReference type="PANTHER" id="PTHR30098:SF2">
    <property type="entry name" value="LEUCYL_PHENYLALANYL-TRNA--PROTEIN TRANSFERASE"/>
    <property type="match status" value="1"/>
</dbReference>
<dbReference type="EMBL" id="CAESAL010000013">
    <property type="protein sequence ID" value="CAB4335821.1"/>
    <property type="molecule type" value="Genomic_DNA"/>
</dbReference>
<dbReference type="Pfam" id="PF03588">
    <property type="entry name" value="Leu_Phe_trans"/>
    <property type="match status" value="1"/>
</dbReference>
<gene>
    <name evidence="4" type="ORF">UFOPK3331_00571</name>
</gene>
<reference evidence="4" key="1">
    <citation type="submission" date="2020-05" db="EMBL/GenBank/DDBJ databases">
        <authorList>
            <person name="Chiriac C."/>
            <person name="Salcher M."/>
            <person name="Ghai R."/>
            <person name="Kavagutti S V."/>
        </authorList>
    </citation>
    <scope>NUCLEOTIDE SEQUENCE</scope>
</reference>
<dbReference type="InterPro" id="IPR004616">
    <property type="entry name" value="Leu/Phe-tRNA_Trfase"/>
</dbReference>
<dbReference type="GO" id="GO:0030163">
    <property type="term" value="P:protein catabolic process"/>
    <property type="evidence" value="ECO:0007669"/>
    <property type="project" value="InterPro"/>
</dbReference>
<dbReference type="PANTHER" id="PTHR30098">
    <property type="entry name" value="LEUCYL/PHENYLALANYL-TRNA--PROTEIN TRANSFERASE"/>
    <property type="match status" value="1"/>
</dbReference>
<keyword evidence="2" id="KW-0808">Transferase</keyword>
<evidence type="ECO:0000256" key="1">
    <source>
        <dbReference type="ARBA" id="ARBA00022490"/>
    </source>
</evidence>
<proteinExistence type="inferred from homology"/>
<dbReference type="GO" id="GO:0005737">
    <property type="term" value="C:cytoplasm"/>
    <property type="evidence" value="ECO:0007669"/>
    <property type="project" value="TreeGrafter"/>
</dbReference>
<dbReference type="GO" id="GO:0008914">
    <property type="term" value="F:leucyl-tRNA--protein transferase activity"/>
    <property type="evidence" value="ECO:0007669"/>
    <property type="project" value="InterPro"/>
</dbReference>
<keyword evidence="3" id="KW-0012">Acyltransferase</keyword>